<reference evidence="1" key="1">
    <citation type="journal article" date="2020" name="bioRxiv">
        <title>Chromosome-level reference genome of the European wasp spider Argiope bruennichi: a resource for studies on range expansion and evolutionary adaptation.</title>
        <authorList>
            <person name="Sheffer M.M."/>
            <person name="Hoppe A."/>
            <person name="Krehenwinkel H."/>
            <person name="Uhl G."/>
            <person name="Kuss A.W."/>
            <person name="Jensen L."/>
            <person name="Jensen C."/>
            <person name="Gillespie R.G."/>
            <person name="Hoff K.J."/>
            <person name="Prost S."/>
        </authorList>
    </citation>
    <scope>NUCLEOTIDE SEQUENCE</scope>
</reference>
<dbReference type="InterPro" id="IPR020234">
    <property type="entry name" value="Mite_allergen_group-7"/>
</dbReference>
<keyword evidence="2" id="KW-1185">Reference proteome</keyword>
<sequence>MINRRVFSFLKNLLIFFIDRLYREWEYIIRNGQSYSEKASERGDLYVKQLIENIIHERVGKYDPYLINRSAVISWGRTSVVLGKAEVTGLSTLHRTNICALTEVGNRLFITMNLGAGPLCYRRQITFRFGNFQRKTVALISINDIKVSIDFSIEKETCRNGFLLDFNINELNGFKLIINGSGCFSWIINLFLNFWTLALGRIIRNLLENELEKYILIRLPKYQFPVEGTSYRNGSKLIPREDAQNNETSMKENYEKSKWSGFPPIKNNLFDPYNSTKYETAKDFGFNQENPTTSKCFLQNNRISEMDNFCQLVPSLSLSSRFLPNSSCNEDLKGKAERKCDPFSLLSTEALEISRSLNRIKEKLESVSLVSNSSSQKITSHNRLTDEKDHLFSDSNISDELNNIHAIETNSNKRKDTSSSSPAKGFENELSFLMCKRQKKIGKESKMQDVSQMLHDSYRDPVKKDSKDADENIGRSKLLNEIFSEIQERSCRKKMDEKLLDMGTKFQTHNASLPAKKIESSQIDRKVPELKAEQSSTEIGTLNFDSETMKAKMDKDAKVFNEKASDERKGTAEDSNKNRVSFESCTYYRSPERNFSSWNLDLKLSNTMFQKDLLNSCSVDGKDLKACFDILRQNNEARVEDSESIRSCYLEIFSGNQGVEAGCISDPEDRIDSPTRFKTNITCDSNQLKRMKNKTNFDLKTETEREAESVSTTIQFNKKHGNDIEKIPLKCVEVHIGEELNKDPTFETDEDNTTFNSNSSEELNISPKILNEDSVHNNLLEKLADVLNEKDIECTDCLVEFSSIAGLKLNTDTNKKGLADTPHPEALHNLLQEEIIAKIHKLKSDILLESDTDDSEYLSSSPIRNTRLGI</sequence>
<dbReference type="AlphaFoldDB" id="A0A8T0FIW0"/>
<dbReference type="Proteomes" id="UP000807504">
    <property type="component" value="Unassembled WGS sequence"/>
</dbReference>
<dbReference type="Gene3D" id="3.15.10.50">
    <property type="match status" value="1"/>
</dbReference>
<evidence type="ECO:0000313" key="1">
    <source>
        <dbReference type="EMBL" id="KAF8790931.1"/>
    </source>
</evidence>
<accession>A0A8T0FIW0</accession>
<evidence type="ECO:0000313" key="2">
    <source>
        <dbReference type="Proteomes" id="UP000807504"/>
    </source>
</evidence>
<reference evidence="1" key="2">
    <citation type="submission" date="2020-06" db="EMBL/GenBank/DDBJ databases">
        <authorList>
            <person name="Sheffer M."/>
        </authorList>
    </citation>
    <scope>NUCLEOTIDE SEQUENCE</scope>
</reference>
<organism evidence="1 2">
    <name type="scientific">Argiope bruennichi</name>
    <name type="common">Wasp spider</name>
    <name type="synonym">Aranea bruennichi</name>
    <dbReference type="NCBI Taxonomy" id="94029"/>
    <lineage>
        <taxon>Eukaryota</taxon>
        <taxon>Metazoa</taxon>
        <taxon>Ecdysozoa</taxon>
        <taxon>Arthropoda</taxon>
        <taxon>Chelicerata</taxon>
        <taxon>Arachnida</taxon>
        <taxon>Araneae</taxon>
        <taxon>Araneomorphae</taxon>
        <taxon>Entelegynae</taxon>
        <taxon>Araneoidea</taxon>
        <taxon>Araneidae</taxon>
        <taxon>Argiope</taxon>
    </lineage>
</organism>
<comment type="caution">
    <text evidence="1">The sequence shown here is derived from an EMBL/GenBank/DDBJ whole genome shotgun (WGS) entry which is preliminary data.</text>
</comment>
<dbReference type="Pfam" id="PF16984">
    <property type="entry name" value="Grp7_allergen"/>
    <property type="match status" value="1"/>
</dbReference>
<proteinExistence type="predicted"/>
<dbReference type="EMBL" id="JABXBU010000011">
    <property type="protein sequence ID" value="KAF8790931.1"/>
    <property type="molecule type" value="Genomic_DNA"/>
</dbReference>
<protein>
    <submittedName>
        <fullName evidence="1">Uncharacterized protein</fullName>
    </submittedName>
</protein>
<dbReference type="InterPro" id="IPR038602">
    <property type="entry name" value="Mite_allergen_7_sf"/>
</dbReference>
<gene>
    <name evidence="1" type="ORF">HNY73_005873</name>
</gene>
<name>A0A8T0FIW0_ARGBR</name>